<keyword evidence="1" id="KW-0732">Signal</keyword>
<dbReference type="PROSITE" id="PS51257">
    <property type="entry name" value="PROKAR_LIPOPROTEIN"/>
    <property type="match status" value="1"/>
</dbReference>
<proteinExistence type="predicted"/>
<dbReference type="Proteomes" id="UP000824028">
    <property type="component" value="Unassembled WGS sequence"/>
</dbReference>
<dbReference type="EMBL" id="DXBX01000022">
    <property type="protein sequence ID" value="HIZ32454.1"/>
    <property type="molecule type" value="Genomic_DNA"/>
</dbReference>
<protein>
    <recommendedName>
        <fullName evidence="4">DUF4221 domain-containing protein</fullName>
    </recommendedName>
</protein>
<accession>A0A9D2J1N0</accession>
<evidence type="ECO:0000313" key="2">
    <source>
        <dbReference type="EMBL" id="HIZ32454.1"/>
    </source>
</evidence>
<reference evidence="2" key="1">
    <citation type="journal article" date="2021" name="PeerJ">
        <title>Extensive microbial diversity within the chicken gut microbiome revealed by metagenomics and culture.</title>
        <authorList>
            <person name="Gilroy R."/>
            <person name="Ravi A."/>
            <person name="Getino M."/>
            <person name="Pursley I."/>
            <person name="Horton D.L."/>
            <person name="Alikhan N.F."/>
            <person name="Baker D."/>
            <person name="Gharbi K."/>
            <person name="Hall N."/>
            <person name="Watson M."/>
            <person name="Adriaenssens E.M."/>
            <person name="Foster-Nyarko E."/>
            <person name="Jarju S."/>
            <person name="Secka A."/>
            <person name="Antonio M."/>
            <person name="Oren A."/>
            <person name="Chaudhuri R.R."/>
            <person name="La Ragione R."/>
            <person name="Hildebrand F."/>
            <person name="Pallen M.J."/>
        </authorList>
    </citation>
    <scope>NUCLEOTIDE SEQUENCE</scope>
    <source>
        <strain evidence="2">ChiHjej9B8-1298</strain>
    </source>
</reference>
<evidence type="ECO:0000256" key="1">
    <source>
        <dbReference type="SAM" id="SignalP"/>
    </source>
</evidence>
<gene>
    <name evidence="2" type="ORF">H9814_02740</name>
</gene>
<dbReference type="AlphaFoldDB" id="A0A9D2J1N0"/>
<name>A0A9D2J1N0_9BACE</name>
<reference evidence="2" key="2">
    <citation type="submission" date="2021-04" db="EMBL/GenBank/DDBJ databases">
        <authorList>
            <person name="Gilroy R."/>
        </authorList>
    </citation>
    <scope>NUCLEOTIDE SEQUENCE</scope>
    <source>
        <strain evidence="2">ChiHjej9B8-1298</strain>
    </source>
</reference>
<comment type="caution">
    <text evidence="2">The sequence shown here is derived from an EMBL/GenBank/DDBJ whole genome shotgun (WGS) entry which is preliminary data.</text>
</comment>
<feature type="chain" id="PRO_5038364224" description="DUF4221 domain-containing protein" evidence="1">
    <location>
        <begin position="19"/>
        <end position="383"/>
    </location>
</feature>
<organism evidence="2 3">
    <name type="scientific">Candidatus Bacteroides merdigallinarum</name>
    <dbReference type="NCBI Taxonomy" id="2838473"/>
    <lineage>
        <taxon>Bacteria</taxon>
        <taxon>Pseudomonadati</taxon>
        <taxon>Bacteroidota</taxon>
        <taxon>Bacteroidia</taxon>
        <taxon>Bacteroidales</taxon>
        <taxon>Bacteroidaceae</taxon>
        <taxon>Bacteroides</taxon>
    </lineage>
</organism>
<feature type="signal peptide" evidence="1">
    <location>
        <begin position="1"/>
        <end position="18"/>
    </location>
</feature>
<evidence type="ECO:0008006" key="4">
    <source>
        <dbReference type="Google" id="ProtNLM"/>
    </source>
</evidence>
<evidence type="ECO:0000313" key="3">
    <source>
        <dbReference type="Proteomes" id="UP000824028"/>
    </source>
</evidence>
<sequence>MKKIHLLLGLMLLLSSCAKDYTQALSQLREELKQTNDTVYAYSMGNHYALWIHTDQPNTQTDGPSDGVYSLYYYDLETKTKEKLFTTGKDSLTLMPANEKHVVYNPVRLSFSEDSCALIIQDGTYVTSNFIALYPLVDSDRKTLYFLSNSELQDVRQAPNLYKGREYAELSYGDFQPYMQLRGADISWPPSSCWRNVYYNTKGKIDSCDTVYYAKYGNYAMREFKDIPIRASMLHNSAWLAQYVISTKAYTIDKLYQLYNNRIQFNQLFGKASDGEDSKQEYFVLDVLQVEETKMNNESFLLVKGDDFTIISQDLGFADLTYPTEVVIRATLTSMDSYREVFSNPYASYMFSLFGELDPGLISSLSKLEGDFVFRNGELLFYD</sequence>